<evidence type="ECO:0000256" key="2">
    <source>
        <dbReference type="ARBA" id="ARBA00023239"/>
    </source>
</evidence>
<organism evidence="4 5">
    <name type="scientific">Paenibacillus oceani</name>
    <dbReference type="NCBI Taxonomy" id="2772510"/>
    <lineage>
        <taxon>Bacteria</taxon>
        <taxon>Bacillati</taxon>
        <taxon>Bacillota</taxon>
        <taxon>Bacilli</taxon>
        <taxon>Bacillales</taxon>
        <taxon>Paenibacillaceae</taxon>
        <taxon>Paenibacillus</taxon>
    </lineage>
</organism>
<keyword evidence="5" id="KW-1185">Reference proteome</keyword>
<dbReference type="InterPro" id="IPR042208">
    <property type="entry name" value="D-ser_dehydrat-like_sf"/>
</dbReference>
<dbReference type="InterPro" id="IPR029066">
    <property type="entry name" value="PLP-binding_barrel"/>
</dbReference>
<evidence type="ECO:0000259" key="3">
    <source>
        <dbReference type="SMART" id="SM01119"/>
    </source>
</evidence>
<dbReference type="Proteomes" id="UP000639396">
    <property type="component" value="Unassembled WGS sequence"/>
</dbReference>
<dbReference type="SMART" id="SM01119">
    <property type="entry name" value="D-ser_dehydrat"/>
    <property type="match status" value="1"/>
</dbReference>
<evidence type="ECO:0000313" key="5">
    <source>
        <dbReference type="Proteomes" id="UP000639396"/>
    </source>
</evidence>
<comment type="similarity">
    <text evidence="1">Belongs to the DSD1 family.</text>
</comment>
<accession>A0A927CCN5</accession>
<reference evidence="4" key="1">
    <citation type="submission" date="2020-09" db="EMBL/GenBank/DDBJ databases">
        <title>A novel bacterium of genus Paenibacillus, isolated from South China Sea.</title>
        <authorList>
            <person name="Huang H."/>
            <person name="Mo K."/>
            <person name="Hu Y."/>
        </authorList>
    </citation>
    <scope>NUCLEOTIDE SEQUENCE</scope>
    <source>
        <strain evidence="4">IB182363</strain>
    </source>
</reference>
<protein>
    <submittedName>
        <fullName evidence="4">Alanine racemase</fullName>
    </submittedName>
</protein>
<dbReference type="EMBL" id="JACXJA010000038">
    <property type="protein sequence ID" value="MBD2865185.1"/>
    <property type="molecule type" value="Genomic_DNA"/>
</dbReference>
<feature type="domain" description="D-serine dehydratase-like" evidence="3">
    <location>
        <begin position="257"/>
        <end position="349"/>
    </location>
</feature>
<dbReference type="Pfam" id="PF01168">
    <property type="entry name" value="Ala_racemase_N"/>
    <property type="match status" value="1"/>
</dbReference>
<dbReference type="InterPro" id="IPR051466">
    <property type="entry name" value="D-amino_acid_metab_enzyme"/>
</dbReference>
<dbReference type="GO" id="GO:0008721">
    <property type="term" value="F:D-serine ammonia-lyase activity"/>
    <property type="evidence" value="ECO:0007669"/>
    <property type="project" value="TreeGrafter"/>
</dbReference>
<comment type="caution">
    <text evidence="4">The sequence shown here is derived from an EMBL/GenBank/DDBJ whole genome shotgun (WGS) entry which is preliminary data.</text>
</comment>
<dbReference type="AlphaFoldDB" id="A0A927CCN5"/>
<dbReference type="InterPro" id="IPR001608">
    <property type="entry name" value="Ala_racemase_N"/>
</dbReference>
<dbReference type="PANTHER" id="PTHR28004">
    <property type="entry name" value="ZGC:162816-RELATED"/>
    <property type="match status" value="1"/>
</dbReference>
<dbReference type="SUPFAM" id="SSF51419">
    <property type="entry name" value="PLP-binding barrel"/>
    <property type="match status" value="1"/>
</dbReference>
<evidence type="ECO:0000313" key="4">
    <source>
        <dbReference type="EMBL" id="MBD2865185.1"/>
    </source>
</evidence>
<dbReference type="GO" id="GO:0036088">
    <property type="term" value="P:D-serine catabolic process"/>
    <property type="evidence" value="ECO:0007669"/>
    <property type="project" value="TreeGrafter"/>
</dbReference>
<dbReference type="Gene3D" id="3.20.20.10">
    <property type="entry name" value="Alanine racemase"/>
    <property type="match status" value="1"/>
</dbReference>
<sequence length="366" mass="39811">MSTMEQWESPTVLIDLDILDKNLRDTANNASRAGVKLRPHTKTHKSVWLAKEQIRYGAAGITVAKLGEAEVMAEGGIDDILIAFPVIGASKLERLGRLMDKAKITLSTDDEDVARQLSEFGKSLNREVPLYVDVNTGLNRCGREPGEETAELVKRISQLPYIRVTGLMTHSGHAYGHNTPDAIREAAKQEAEALLMTKQLLEKDGIGIENISVGSTPTSKFITDVAGIGVTETRPGAYVFGDGGQWKMGLISEEQCAMTVVATVVGRPRPGTIIIDAGSKTLSSDVSKYHPGYGVILGHEGVVIERLSEEHGIVSVPDRDQFQVGQQLRIVPNHCCVVTNLHDRLAGVRGGRFEKWLTVDARGKVQ</sequence>
<dbReference type="Gene3D" id="2.40.37.20">
    <property type="entry name" value="D-serine dehydratase-like domain"/>
    <property type="match status" value="1"/>
</dbReference>
<name>A0A927CCN5_9BACL</name>
<keyword evidence="2" id="KW-0456">Lyase</keyword>
<evidence type="ECO:0000256" key="1">
    <source>
        <dbReference type="ARBA" id="ARBA00005323"/>
    </source>
</evidence>
<dbReference type="RefSeq" id="WP_190930803.1">
    <property type="nucleotide sequence ID" value="NZ_JACXJA010000038.1"/>
</dbReference>
<gene>
    <name evidence="4" type="ORF">IDH45_24695</name>
</gene>
<dbReference type="PANTHER" id="PTHR28004:SF2">
    <property type="entry name" value="D-SERINE DEHYDRATASE"/>
    <property type="match status" value="1"/>
</dbReference>
<dbReference type="Pfam" id="PF14031">
    <property type="entry name" value="D-ser_dehydrat"/>
    <property type="match status" value="1"/>
</dbReference>
<proteinExistence type="inferred from homology"/>
<dbReference type="InterPro" id="IPR026956">
    <property type="entry name" value="D-ser_dehydrat-like_dom"/>
</dbReference>